<protein>
    <submittedName>
        <fullName evidence="2">Uncharacterized protein</fullName>
    </submittedName>
</protein>
<evidence type="ECO:0000256" key="1">
    <source>
        <dbReference type="SAM" id="MobiDB-lite"/>
    </source>
</evidence>
<keyword evidence="3" id="KW-1185">Reference proteome</keyword>
<evidence type="ECO:0000313" key="3">
    <source>
        <dbReference type="Proteomes" id="UP000825799"/>
    </source>
</evidence>
<dbReference type="RefSeq" id="WP_220305030.1">
    <property type="nucleotide sequence ID" value="NZ_CP080590.1"/>
</dbReference>
<evidence type="ECO:0000313" key="2">
    <source>
        <dbReference type="EMBL" id="QYO76542.1"/>
    </source>
</evidence>
<sequence length="185" mass="20275">MNNEFPYDDEPNFDATHAAPPPDYCTEDEPTIVPPPPQPVNGKPTPVPRARRQLKDEAELLKQALKVLKERELGENAHLNHRAIDALVCAMLDLQLPLDADNPHVARRREQARHGQLNAYVALAMDELEDALATLEAALAALKAISLLDEPIPAEWGNLGPIPLARKLNGLGHVLLRGRIAGVNI</sequence>
<gene>
    <name evidence="2" type="ORF">K1X15_18440</name>
</gene>
<dbReference type="Proteomes" id="UP000825799">
    <property type="component" value="Chromosome"/>
</dbReference>
<feature type="region of interest" description="Disordered" evidence="1">
    <location>
        <begin position="1"/>
        <end position="48"/>
    </location>
</feature>
<reference evidence="2 3" key="1">
    <citation type="submission" date="2021-08" db="EMBL/GenBank/DDBJ databases">
        <title>Devosia salina sp. nov., isolated from the South China Sea sediment.</title>
        <authorList>
            <person name="Zhou Z."/>
        </authorList>
    </citation>
    <scope>NUCLEOTIDE SEQUENCE [LARGE SCALE GENOMIC DNA]</scope>
    <source>
        <strain evidence="2 3">SCS-3</strain>
    </source>
</reference>
<feature type="compositionally biased region" description="Acidic residues" evidence="1">
    <location>
        <begin position="1"/>
        <end position="12"/>
    </location>
</feature>
<accession>A0ABX8WCY7</accession>
<name>A0ABX8WCY7_9HYPH</name>
<proteinExistence type="predicted"/>
<dbReference type="EMBL" id="CP080590">
    <property type="protein sequence ID" value="QYO76542.1"/>
    <property type="molecule type" value="Genomic_DNA"/>
</dbReference>
<organism evidence="2 3">
    <name type="scientific">Devosia salina</name>
    <dbReference type="NCBI Taxonomy" id="2860336"/>
    <lineage>
        <taxon>Bacteria</taxon>
        <taxon>Pseudomonadati</taxon>
        <taxon>Pseudomonadota</taxon>
        <taxon>Alphaproteobacteria</taxon>
        <taxon>Hyphomicrobiales</taxon>
        <taxon>Devosiaceae</taxon>
        <taxon>Devosia</taxon>
    </lineage>
</organism>